<dbReference type="SUPFAM" id="SSF55315">
    <property type="entry name" value="L30e-like"/>
    <property type="match status" value="1"/>
</dbReference>
<dbReference type="RefSeq" id="WP_092980297.1">
    <property type="nucleotide sequence ID" value="NZ_FOYQ01000001.1"/>
</dbReference>
<sequence>MVAKSELKFIKRLHQKKYRNQEGLFLAEGPKVVGEFLEAGWQPRMLYSVNPENYPDAQAITPTELDKISTLVQPNEVLGVFPVPDIGKPVLEGWSLALDGVRDPGNLGTLIRLCDWFGIPQLLCSQDTVEAYNPKVVQAAMGSLARVRVHAVELPEFLRTCGLPAIGASMEGEAAPGLAFGKEGILVMGSESHGVSAQVREHLSATVAIPSHGKAESLNVAMAAGILLYELRR</sequence>
<proteinExistence type="inferred from homology"/>
<keyword evidence="2 6" id="KW-0489">Methyltransferase</keyword>
<feature type="domain" description="tRNA/rRNA methyltransferase SpoU type" evidence="4">
    <location>
        <begin position="96"/>
        <end position="229"/>
    </location>
</feature>
<evidence type="ECO:0000313" key="7">
    <source>
        <dbReference type="Proteomes" id="UP000199534"/>
    </source>
</evidence>
<dbReference type="GO" id="GO:0006396">
    <property type="term" value="P:RNA processing"/>
    <property type="evidence" value="ECO:0007669"/>
    <property type="project" value="InterPro"/>
</dbReference>
<feature type="domain" description="MRM3-like substrate binding" evidence="5">
    <location>
        <begin position="5"/>
        <end position="61"/>
    </location>
</feature>
<dbReference type="OrthoDB" id="9785673at2"/>
<dbReference type="GO" id="GO:0008173">
    <property type="term" value="F:RNA methyltransferase activity"/>
    <property type="evidence" value="ECO:0007669"/>
    <property type="project" value="InterPro"/>
</dbReference>
<evidence type="ECO:0000256" key="1">
    <source>
        <dbReference type="ARBA" id="ARBA00007228"/>
    </source>
</evidence>
<evidence type="ECO:0000259" key="5">
    <source>
        <dbReference type="Pfam" id="PF22435"/>
    </source>
</evidence>
<dbReference type="Gene3D" id="3.40.1280.10">
    <property type="match status" value="1"/>
</dbReference>
<evidence type="ECO:0000313" key="6">
    <source>
        <dbReference type="EMBL" id="SFR32150.1"/>
    </source>
</evidence>
<dbReference type="PANTHER" id="PTHR43191:SF2">
    <property type="entry name" value="RRNA METHYLTRANSFERASE 3, MITOCHONDRIAL"/>
    <property type="match status" value="1"/>
</dbReference>
<dbReference type="Gene3D" id="3.30.1330.30">
    <property type="match status" value="1"/>
</dbReference>
<name>A0A1I6FQC4_9FLAO</name>
<organism evidence="6 7">
    <name type="scientific">Robiginitalea myxolifaciens</name>
    <dbReference type="NCBI Taxonomy" id="400055"/>
    <lineage>
        <taxon>Bacteria</taxon>
        <taxon>Pseudomonadati</taxon>
        <taxon>Bacteroidota</taxon>
        <taxon>Flavobacteriia</taxon>
        <taxon>Flavobacteriales</taxon>
        <taxon>Flavobacteriaceae</taxon>
        <taxon>Robiginitalea</taxon>
    </lineage>
</organism>
<keyword evidence="7" id="KW-1185">Reference proteome</keyword>
<dbReference type="InterPro" id="IPR053888">
    <property type="entry name" value="MRM3-like_sub_bind"/>
</dbReference>
<evidence type="ECO:0000259" key="4">
    <source>
        <dbReference type="Pfam" id="PF00588"/>
    </source>
</evidence>
<evidence type="ECO:0000256" key="3">
    <source>
        <dbReference type="ARBA" id="ARBA00022679"/>
    </source>
</evidence>
<dbReference type="InterPro" id="IPR029028">
    <property type="entry name" value="Alpha/beta_knot_MTases"/>
</dbReference>
<dbReference type="InterPro" id="IPR001537">
    <property type="entry name" value="SpoU_MeTrfase"/>
</dbReference>
<comment type="similarity">
    <text evidence="1">Belongs to the class IV-like SAM-binding methyltransferase superfamily. RNA methyltransferase TrmH family.</text>
</comment>
<keyword evidence="3 6" id="KW-0808">Transferase</keyword>
<dbReference type="CDD" id="cd18109">
    <property type="entry name" value="SpoU-like_RNA-MTase"/>
    <property type="match status" value="1"/>
</dbReference>
<dbReference type="Pfam" id="PF22435">
    <property type="entry name" value="MRM3-like_sub_bind"/>
    <property type="match status" value="1"/>
</dbReference>
<accession>A0A1I6FQC4</accession>
<dbReference type="GO" id="GO:0032259">
    <property type="term" value="P:methylation"/>
    <property type="evidence" value="ECO:0007669"/>
    <property type="project" value="UniProtKB-KW"/>
</dbReference>
<dbReference type="AlphaFoldDB" id="A0A1I6FQC4"/>
<dbReference type="InterPro" id="IPR029026">
    <property type="entry name" value="tRNA_m1G_MTases_N"/>
</dbReference>
<protein>
    <submittedName>
        <fullName evidence="6">RNA methyltransferase, TrmH family</fullName>
    </submittedName>
</protein>
<dbReference type="InterPro" id="IPR051259">
    <property type="entry name" value="rRNA_Methyltransferase"/>
</dbReference>
<dbReference type="PANTHER" id="PTHR43191">
    <property type="entry name" value="RRNA METHYLTRANSFERASE 3"/>
    <property type="match status" value="1"/>
</dbReference>
<dbReference type="InterPro" id="IPR029064">
    <property type="entry name" value="Ribosomal_eL30-like_sf"/>
</dbReference>
<evidence type="ECO:0000256" key="2">
    <source>
        <dbReference type="ARBA" id="ARBA00022603"/>
    </source>
</evidence>
<dbReference type="STRING" id="400055.SAMN04490243_0434"/>
<dbReference type="Proteomes" id="UP000199534">
    <property type="component" value="Unassembled WGS sequence"/>
</dbReference>
<reference evidence="6 7" key="1">
    <citation type="submission" date="2016-10" db="EMBL/GenBank/DDBJ databases">
        <authorList>
            <person name="de Groot N.N."/>
        </authorList>
    </citation>
    <scope>NUCLEOTIDE SEQUENCE [LARGE SCALE GENOMIC DNA]</scope>
    <source>
        <strain evidence="6 7">DSM 21019</strain>
    </source>
</reference>
<dbReference type="GO" id="GO:0003723">
    <property type="term" value="F:RNA binding"/>
    <property type="evidence" value="ECO:0007669"/>
    <property type="project" value="InterPro"/>
</dbReference>
<gene>
    <name evidence="6" type="ORF">SAMN04490243_0434</name>
</gene>
<dbReference type="EMBL" id="FOYQ01000001">
    <property type="protein sequence ID" value="SFR32150.1"/>
    <property type="molecule type" value="Genomic_DNA"/>
</dbReference>
<dbReference type="SUPFAM" id="SSF75217">
    <property type="entry name" value="alpha/beta knot"/>
    <property type="match status" value="1"/>
</dbReference>
<dbReference type="Pfam" id="PF00588">
    <property type="entry name" value="SpoU_methylase"/>
    <property type="match status" value="1"/>
</dbReference>